<dbReference type="PANTHER" id="PTHR33627">
    <property type="entry name" value="TRANSPOSASE"/>
    <property type="match status" value="1"/>
</dbReference>
<dbReference type="EMBL" id="CP006272">
    <property type="protein sequence ID" value="AGZ45213.1"/>
    <property type="molecule type" value="Genomic_DNA"/>
</dbReference>
<dbReference type="STRING" id="1246995.AFR_04330"/>
<evidence type="ECO:0000259" key="2">
    <source>
        <dbReference type="Pfam" id="PF13546"/>
    </source>
</evidence>
<dbReference type="RefSeq" id="WP_023358104.1">
    <property type="nucleotide sequence ID" value="NC_022657.1"/>
</dbReference>
<evidence type="ECO:0000313" key="3">
    <source>
        <dbReference type="EMBL" id="AGZ39155.1"/>
    </source>
</evidence>
<sequence>MDTAEVQQLADDLDAFVADVFASLTRSRWQERAEHYLRGLMLDGRRKSIQPMAARLAGPHEQALNHFVTNSPWDAALVRRRLAVRMDEAIVPAAWALDDTGWLKYGTASVGVTRQYTGTAGKVTNCQIGVSLNLVTDTASCPVDWRLFVPESWDPASDKATSETPERRRKTGMPDDVVHREKWRLGMDMIDEARGWGLTPPLIVADAGYGDAAEFRQGLEDRNLSYVVGVNCAHTAFTIDAQRTSPPYKGAGRRPPLIYRQAAPGLKTHVLAAGRDATRRVTWREGSRRRAGKARKMGGSFVFLRLRPASLVHRRAVGFDEDLPVRWLIAEWPPGEPEPTRYWLSNLPATTPYRHLVRQAKLRWRIEHDYREVKTGLGLDHYEGRTWQGWHHHTTLVSAAHAFLTLQRLDPKTRAPE</sequence>
<dbReference type="EMBL" id="CP006272">
    <property type="protein sequence ID" value="AGZ39155.1"/>
    <property type="molecule type" value="Genomic_DNA"/>
</dbReference>
<evidence type="ECO:0000313" key="8">
    <source>
        <dbReference type="EMBL" id="AGZ45687.1"/>
    </source>
</evidence>
<dbReference type="InterPro" id="IPR038721">
    <property type="entry name" value="IS701-like_DDE_dom"/>
</dbReference>
<dbReference type="KEGG" id="afs:AFR_27705"/>
<dbReference type="InterPro" id="IPR012337">
    <property type="entry name" value="RNaseH-like_sf"/>
</dbReference>
<evidence type="ECO:0000313" key="5">
    <source>
        <dbReference type="EMBL" id="AGZ43802.1"/>
    </source>
</evidence>
<dbReference type="Pfam" id="PF13546">
    <property type="entry name" value="DDE_5"/>
    <property type="match status" value="1"/>
</dbReference>
<dbReference type="eggNOG" id="COG5659">
    <property type="taxonomic scope" value="Bacteria"/>
</dbReference>
<dbReference type="AlphaFoldDB" id="U5W453"/>
<dbReference type="KEGG" id="afs:AFR_37165"/>
<dbReference type="SUPFAM" id="SSF53098">
    <property type="entry name" value="Ribonuclease H-like"/>
    <property type="match status" value="1"/>
</dbReference>
<dbReference type="OrthoDB" id="4954307at2"/>
<dbReference type="EMBL" id="CP006272">
    <property type="protein sequence ID" value="AGZ45687.1"/>
    <property type="molecule type" value="Genomic_DNA"/>
</dbReference>
<protein>
    <submittedName>
        <fullName evidence="5">Putative transposase</fullName>
    </submittedName>
</protein>
<dbReference type="KEGG" id="afs:AFR_34785"/>
<evidence type="ECO:0000313" key="9">
    <source>
        <dbReference type="Proteomes" id="UP000017746"/>
    </source>
</evidence>
<dbReference type="EMBL" id="CP006272">
    <property type="protein sequence ID" value="AGZ43802.1"/>
    <property type="molecule type" value="Genomic_DNA"/>
</dbReference>
<dbReference type="InterPro" id="IPR039365">
    <property type="entry name" value="IS701-like"/>
</dbReference>
<proteinExistence type="predicted"/>
<keyword evidence="9" id="KW-1185">Reference proteome</keyword>
<feature type="compositionally biased region" description="Basic and acidic residues" evidence="1">
    <location>
        <begin position="156"/>
        <end position="174"/>
    </location>
</feature>
<dbReference type="NCBIfam" id="NF033540">
    <property type="entry name" value="transpos_IS701"/>
    <property type="match status" value="1"/>
</dbReference>
<organism evidence="5 9">
    <name type="scientific">Actinoplanes friuliensis DSM 7358</name>
    <dbReference type="NCBI Taxonomy" id="1246995"/>
    <lineage>
        <taxon>Bacteria</taxon>
        <taxon>Bacillati</taxon>
        <taxon>Actinomycetota</taxon>
        <taxon>Actinomycetes</taxon>
        <taxon>Micromonosporales</taxon>
        <taxon>Micromonosporaceae</taxon>
        <taxon>Actinoplanes</taxon>
    </lineage>
</organism>
<evidence type="ECO:0000313" key="4">
    <source>
        <dbReference type="EMBL" id="AGZ42985.1"/>
    </source>
</evidence>
<dbReference type="PANTHER" id="PTHR33627:SF1">
    <property type="entry name" value="TRANSPOSASE"/>
    <property type="match status" value="1"/>
</dbReference>
<accession>U5W453</accession>
<evidence type="ECO:0000256" key="1">
    <source>
        <dbReference type="SAM" id="MobiDB-lite"/>
    </source>
</evidence>
<dbReference type="HOGENOM" id="CLU_033141_3_1_11"/>
<feature type="region of interest" description="Disordered" evidence="1">
    <location>
        <begin position="155"/>
        <end position="174"/>
    </location>
</feature>
<dbReference type="KEGG" id="afs:AFR_23585"/>
<gene>
    <name evidence="3" type="ORF">AFR_04330</name>
    <name evidence="4" type="ORF">AFR_23585</name>
    <name evidence="5" type="ORF">AFR_27705</name>
    <name evidence="6" type="ORF">AFR_32145</name>
    <name evidence="7" type="ORF">AFR_34785</name>
    <name evidence="8" type="ORF">AFR_37165</name>
</gene>
<dbReference type="PATRIC" id="fig|1246995.3.peg.4779"/>
<name>U5W453_9ACTN</name>
<dbReference type="EMBL" id="CP006272">
    <property type="protein sequence ID" value="AGZ42985.1"/>
    <property type="molecule type" value="Genomic_DNA"/>
</dbReference>
<evidence type="ECO:0000313" key="7">
    <source>
        <dbReference type="EMBL" id="AGZ45213.1"/>
    </source>
</evidence>
<dbReference type="KEGG" id="afs:AFR_04330"/>
<feature type="domain" description="Transposase IS701-like DDE" evidence="2">
    <location>
        <begin position="20"/>
        <end position="290"/>
    </location>
</feature>
<dbReference type="KEGG" id="afs:AFR_32145"/>
<reference evidence="5 9" key="1">
    <citation type="journal article" date="2014" name="J. Biotechnol.">
        <title>Complete genome sequence of the actinobacterium Actinoplanes friuliensis HAG 010964, producer of the lipopeptide antibiotic friulimycin.</title>
        <authorList>
            <person name="Ruckert C."/>
            <person name="Szczepanowski R."/>
            <person name="Albersmeier A."/>
            <person name="Goesmann A."/>
            <person name="Fischer N."/>
            <person name="Steinkamper A."/>
            <person name="Puhler A."/>
            <person name="Biener R."/>
            <person name="Schwartz D."/>
            <person name="Kalinowski J."/>
        </authorList>
    </citation>
    <scope>NUCLEOTIDE SEQUENCE [LARGE SCALE GENOMIC DNA]</scope>
    <source>
        <strain evidence="5 9">DSM 7358</strain>
    </source>
</reference>
<dbReference type="Proteomes" id="UP000017746">
    <property type="component" value="Chromosome"/>
</dbReference>
<evidence type="ECO:0000313" key="6">
    <source>
        <dbReference type="EMBL" id="AGZ44687.1"/>
    </source>
</evidence>
<dbReference type="EMBL" id="CP006272">
    <property type="protein sequence ID" value="AGZ44687.1"/>
    <property type="molecule type" value="Genomic_DNA"/>
</dbReference>